<evidence type="ECO:0000313" key="3">
    <source>
        <dbReference type="Proteomes" id="UP000499080"/>
    </source>
</evidence>
<evidence type="ECO:0000256" key="1">
    <source>
        <dbReference type="SAM" id="MobiDB-lite"/>
    </source>
</evidence>
<comment type="caution">
    <text evidence="2">The sequence shown here is derived from an EMBL/GenBank/DDBJ whole genome shotgun (WGS) entry which is preliminary data.</text>
</comment>
<dbReference type="AlphaFoldDB" id="A0A4Y2PYZ1"/>
<name>A0A4Y2PYZ1_ARAVE</name>
<keyword evidence="3" id="KW-1185">Reference proteome</keyword>
<feature type="compositionally biased region" description="Basic and acidic residues" evidence="1">
    <location>
        <begin position="11"/>
        <end position="24"/>
    </location>
</feature>
<organism evidence="2 3">
    <name type="scientific">Araneus ventricosus</name>
    <name type="common">Orbweaver spider</name>
    <name type="synonym">Epeira ventricosa</name>
    <dbReference type="NCBI Taxonomy" id="182803"/>
    <lineage>
        <taxon>Eukaryota</taxon>
        <taxon>Metazoa</taxon>
        <taxon>Ecdysozoa</taxon>
        <taxon>Arthropoda</taxon>
        <taxon>Chelicerata</taxon>
        <taxon>Arachnida</taxon>
        <taxon>Araneae</taxon>
        <taxon>Araneomorphae</taxon>
        <taxon>Entelegynae</taxon>
        <taxon>Araneoidea</taxon>
        <taxon>Araneidae</taxon>
        <taxon>Araneus</taxon>
    </lineage>
</organism>
<proteinExistence type="predicted"/>
<dbReference type="EMBL" id="BGPR01012527">
    <property type="protein sequence ID" value="GBN56459.1"/>
    <property type="molecule type" value="Genomic_DNA"/>
</dbReference>
<accession>A0A4Y2PYZ1</accession>
<feature type="region of interest" description="Disordered" evidence="1">
    <location>
        <begin position="1"/>
        <end position="24"/>
    </location>
</feature>
<sequence length="24" mass="2710">MARFVPGGSKYGDKEQRGLTAERR</sequence>
<feature type="non-terminal residue" evidence="2">
    <location>
        <position position="24"/>
    </location>
</feature>
<gene>
    <name evidence="2" type="ORF">AVEN_75977_1</name>
</gene>
<dbReference type="Proteomes" id="UP000499080">
    <property type="component" value="Unassembled WGS sequence"/>
</dbReference>
<evidence type="ECO:0000313" key="2">
    <source>
        <dbReference type="EMBL" id="GBN56459.1"/>
    </source>
</evidence>
<protein>
    <submittedName>
        <fullName evidence="2">Uncharacterized protein</fullName>
    </submittedName>
</protein>
<reference evidence="2 3" key="1">
    <citation type="journal article" date="2019" name="Sci. Rep.">
        <title>Orb-weaving spider Araneus ventricosus genome elucidates the spidroin gene catalogue.</title>
        <authorList>
            <person name="Kono N."/>
            <person name="Nakamura H."/>
            <person name="Ohtoshi R."/>
            <person name="Moran D.A.P."/>
            <person name="Shinohara A."/>
            <person name="Yoshida Y."/>
            <person name="Fujiwara M."/>
            <person name="Mori M."/>
            <person name="Tomita M."/>
            <person name="Arakawa K."/>
        </authorList>
    </citation>
    <scope>NUCLEOTIDE SEQUENCE [LARGE SCALE GENOMIC DNA]</scope>
</reference>